<evidence type="ECO:0000313" key="3">
    <source>
        <dbReference type="Proteomes" id="UP000645257"/>
    </source>
</evidence>
<proteinExistence type="predicted"/>
<evidence type="ECO:0000256" key="1">
    <source>
        <dbReference type="SAM" id="SignalP"/>
    </source>
</evidence>
<evidence type="ECO:0000313" key="2">
    <source>
        <dbReference type="EMBL" id="GGY23067.1"/>
    </source>
</evidence>
<accession>A0A918P5G3</accession>
<feature type="chain" id="PRO_5037041808" evidence="1">
    <location>
        <begin position="26"/>
        <end position="437"/>
    </location>
</feature>
<reference evidence="2" key="1">
    <citation type="journal article" date="2014" name="Int. J. Syst. Evol. Microbiol.">
        <title>Complete genome sequence of Corynebacterium casei LMG S-19264T (=DSM 44701T), isolated from a smear-ripened cheese.</title>
        <authorList>
            <consortium name="US DOE Joint Genome Institute (JGI-PGF)"/>
            <person name="Walter F."/>
            <person name="Albersmeier A."/>
            <person name="Kalinowski J."/>
            <person name="Ruckert C."/>
        </authorList>
    </citation>
    <scope>NUCLEOTIDE SEQUENCE</scope>
    <source>
        <strain evidence="2">KCTC 32182</strain>
    </source>
</reference>
<protein>
    <submittedName>
        <fullName evidence="2">Uncharacterized protein</fullName>
    </submittedName>
</protein>
<dbReference type="PROSITE" id="PS51257">
    <property type="entry name" value="PROKAR_LIPOPROTEIN"/>
    <property type="match status" value="1"/>
</dbReference>
<dbReference type="EMBL" id="BMYX01000018">
    <property type="protein sequence ID" value="GGY23067.1"/>
    <property type="molecule type" value="Genomic_DNA"/>
</dbReference>
<dbReference type="AlphaFoldDB" id="A0A918P5G3"/>
<organism evidence="2 3">
    <name type="scientific">Paludibacterium paludis</name>
    <dbReference type="NCBI Taxonomy" id="1225769"/>
    <lineage>
        <taxon>Bacteria</taxon>
        <taxon>Pseudomonadati</taxon>
        <taxon>Pseudomonadota</taxon>
        <taxon>Betaproteobacteria</taxon>
        <taxon>Neisseriales</taxon>
        <taxon>Chromobacteriaceae</taxon>
        <taxon>Paludibacterium</taxon>
    </lineage>
</organism>
<comment type="caution">
    <text evidence="2">The sequence shown here is derived from an EMBL/GenBank/DDBJ whole genome shotgun (WGS) entry which is preliminary data.</text>
</comment>
<feature type="signal peptide" evidence="1">
    <location>
        <begin position="1"/>
        <end position="25"/>
    </location>
</feature>
<gene>
    <name evidence="2" type="ORF">GCM10011289_28530</name>
</gene>
<keyword evidence="1" id="KW-0732">Signal</keyword>
<dbReference type="Proteomes" id="UP000645257">
    <property type="component" value="Unassembled WGS sequence"/>
</dbReference>
<keyword evidence="3" id="KW-1185">Reference proteome</keyword>
<name>A0A918P5G3_9NEIS</name>
<dbReference type="RefSeq" id="WP_189535491.1">
    <property type="nucleotide sequence ID" value="NZ_BMYX01000018.1"/>
</dbReference>
<reference evidence="2" key="2">
    <citation type="submission" date="2020-09" db="EMBL/GenBank/DDBJ databases">
        <authorList>
            <person name="Sun Q."/>
            <person name="Kim S."/>
        </authorList>
    </citation>
    <scope>NUCLEOTIDE SEQUENCE</scope>
    <source>
        <strain evidence="2">KCTC 32182</strain>
    </source>
</reference>
<sequence length="437" mass="46099">MSASVRPRPALAAILAAVFLSCAHAQPAIADQTRPGEGNRAAAALASASPLVNSAHRLLLANTALVKDPQIRRETLDLIRNPKVCVKSRAGLTETDKDALIGELTAAGLIDSADSAAFPGGLKAGVFPPLTDDGSACPALPQPFLAAPGSAYGGHHSMPGGLVVHEAFNDLSDIALAGHYQAVYGTMGRNGLPVVVARAGKQTVKGDLPIDRDLIVAAPMWHDFAKTWVFQWNADGSEFQELNFGGNGKTDNGGRPGNSKTGAHHILGLAEAMARGMPPAFVVTQASAHAAPGGGNEYKVANWIRAAAILSRVDPLKAGYLIRRGDEWRLPPLRGMASVDLQAKHPSHTHLMVEYVLQNLSDADYIFTGPAVSGSEALLAELAPPFGYPSDGARFNTGFRNPVLSYLSAERLWILYTGKGIGAVRSEIAKLRRLKLI</sequence>